<evidence type="ECO:0000313" key="2">
    <source>
        <dbReference type="EMBL" id="KAK3784155.1"/>
    </source>
</evidence>
<dbReference type="Proteomes" id="UP001283361">
    <property type="component" value="Unassembled WGS sequence"/>
</dbReference>
<comment type="caution">
    <text evidence="2">The sequence shown here is derived from an EMBL/GenBank/DDBJ whole genome shotgun (WGS) entry which is preliminary data.</text>
</comment>
<feature type="compositionally biased region" description="Polar residues" evidence="1">
    <location>
        <begin position="96"/>
        <end position="119"/>
    </location>
</feature>
<keyword evidence="3" id="KW-1185">Reference proteome</keyword>
<accession>A0AAE1DVS0</accession>
<gene>
    <name evidence="2" type="ORF">RRG08_030946</name>
</gene>
<proteinExistence type="predicted"/>
<feature type="compositionally biased region" description="Polar residues" evidence="1">
    <location>
        <begin position="172"/>
        <end position="181"/>
    </location>
</feature>
<feature type="region of interest" description="Disordered" evidence="1">
    <location>
        <begin position="70"/>
        <end position="119"/>
    </location>
</feature>
<evidence type="ECO:0000313" key="3">
    <source>
        <dbReference type="Proteomes" id="UP001283361"/>
    </source>
</evidence>
<protein>
    <submittedName>
        <fullName evidence="2">Uncharacterized protein</fullName>
    </submittedName>
</protein>
<dbReference type="AlphaFoldDB" id="A0AAE1DVS0"/>
<name>A0AAE1DVS0_9GAST</name>
<reference evidence="2" key="1">
    <citation type="journal article" date="2023" name="G3 (Bethesda)">
        <title>A reference genome for the long-term kleptoplast-retaining sea slug Elysia crispata morphotype clarki.</title>
        <authorList>
            <person name="Eastman K.E."/>
            <person name="Pendleton A.L."/>
            <person name="Shaikh M.A."/>
            <person name="Suttiyut T."/>
            <person name="Ogas R."/>
            <person name="Tomko P."/>
            <person name="Gavelis G."/>
            <person name="Widhalm J.R."/>
            <person name="Wisecaver J.H."/>
        </authorList>
    </citation>
    <scope>NUCLEOTIDE SEQUENCE</scope>
    <source>
        <strain evidence="2">ECLA1</strain>
    </source>
</reference>
<evidence type="ECO:0000256" key="1">
    <source>
        <dbReference type="SAM" id="MobiDB-lite"/>
    </source>
</evidence>
<dbReference type="EMBL" id="JAWDGP010002306">
    <property type="protein sequence ID" value="KAK3784155.1"/>
    <property type="molecule type" value="Genomic_DNA"/>
</dbReference>
<organism evidence="2 3">
    <name type="scientific">Elysia crispata</name>
    <name type="common">lettuce slug</name>
    <dbReference type="NCBI Taxonomy" id="231223"/>
    <lineage>
        <taxon>Eukaryota</taxon>
        <taxon>Metazoa</taxon>
        <taxon>Spiralia</taxon>
        <taxon>Lophotrochozoa</taxon>
        <taxon>Mollusca</taxon>
        <taxon>Gastropoda</taxon>
        <taxon>Heterobranchia</taxon>
        <taxon>Euthyneura</taxon>
        <taxon>Panpulmonata</taxon>
        <taxon>Sacoglossa</taxon>
        <taxon>Placobranchoidea</taxon>
        <taxon>Plakobranchidae</taxon>
        <taxon>Elysia</taxon>
    </lineage>
</organism>
<feature type="compositionally biased region" description="Basic and acidic residues" evidence="1">
    <location>
        <begin position="138"/>
        <end position="149"/>
    </location>
</feature>
<sequence length="181" mass="19810">MQCRADGSRGPCGPPARWHHSTDLVWYYRPGPSLASKGLTYLQIGLACSFRLPARLTGWCCRAGVRENGSSMGGKMGTNPDLNLDLKTSGPGGGQLQQTSSPALGLRQQSSGERQEPPQQIVQILSIETYRFWDSCTDRRTDKPGRDPVRASSGGAITRHRNMELGDPDFLKNSSHSFNAY</sequence>
<feature type="region of interest" description="Disordered" evidence="1">
    <location>
        <begin position="138"/>
        <end position="181"/>
    </location>
</feature>